<feature type="domain" description="DUF695" evidence="1">
    <location>
        <begin position="43"/>
        <end position="163"/>
    </location>
</feature>
<dbReference type="RefSeq" id="WP_091210236.1">
    <property type="nucleotide sequence ID" value="NZ_FOCL01000002.1"/>
</dbReference>
<gene>
    <name evidence="2" type="ORF">SAMN05192574_102901</name>
</gene>
<accession>A0A1H8F132</accession>
<evidence type="ECO:0000313" key="3">
    <source>
        <dbReference type="Proteomes" id="UP000198942"/>
    </source>
</evidence>
<evidence type="ECO:0000313" key="2">
    <source>
        <dbReference type="EMBL" id="SEN24797.1"/>
    </source>
</evidence>
<reference evidence="3" key="1">
    <citation type="submission" date="2016-10" db="EMBL/GenBank/DDBJ databases">
        <authorList>
            <person name="Varghese N."/>
            <person name="Submissions S."/>
        </authorList>
    </citation>
    <scope>NUCLEOTIDE SEQUENCE [LARGE SCALE GENOMIC DNA]</scope>
    <source>
        <strain evidence="3">Gh-48</strain>
    </source>
</reference>
<dbReference type="PROSITE" id="PS51257">
    <property type="entry name" value="PROKAR_LIPOPROTEIN"/>
    <property type="match status" value="1"/>
</dbReference>
<evidence type="ECO:0000259" key="1">
    <source>
        <dbReference type="Pfam" id="PF05117"/>
    </source>
</evidence>
<name>A0A1H8F132_9SPHI</name>
<dbReference type="InterPro" id="IPR016097">
    <property type="entry name" value="DUF695"/>
</dbReference>
<sequence>MLRHCCLIIVILLQLLILGCKAQNKHPVFPPESFSVIEAKLPDGRPVIGSVNTAYKSYGEKKSYPWSLQIQIALKQDSVMKNGLPLESEIDVANKLQDELTNEIGKVVTLHYIGHIYNDSFLDVYAYIDQPEKANEYLQKKTKAPDVKREFSYEIKQDKDWAEVAPFLK</sequence>
<dbReference type="Proteomes" id="UP000198942">
    <property type="component" value="Unassembled WGS sequence"/>
</dbReference>
<protein>
    <recommendedName>
        <fullName evidence="1">DUF695 domain-containing protein</fullName>
    </recommendedName>
</protein>
<proteinExistence type="predicted"/>
<keyword evidence="3" id="KW-1185">Reference proteome</keyword>
<dbReference type="Pfam" id="PF05117">
    <property type="entry name" value="DUF695"/>
    <property type="match status" value="1"/>
</dbReference>
<dbReference type="AlphaFoldDB" id="A0A1H8F132"/>
<dbReference type="OrthoDB" id="7839302at2"/>
<dbReference type="EMBL" id="FOCL01000002">
    <property type="protein sequence ID" value="SEN24797.1"/>
    <property type="molecule type" value="Genomic_DNA"/>
</dbReference>
<organism evidence="2 3">
    <name type="scientific">Mucilaginibacter gossypiicola</name>
    <dbReference type="NCBI Taxonomy" id="551995"/>
    <lineage>
        <taxon>Bacteria</taxon>
        <taxon>Pseudomonadati</taxon>
        <taxon>Bacteroidota</taxon>
        <taxon>Sphingobacteriia</taxon>
        <taxon>Sphingobacteriales</taxon>
        <taxon>Sphingobacteriaceae</taxon>
        <taxon>Mucilaginibacter</taxon>
    </lineage>
</organism>